<feature type="compositionally biased region" description="Low complexity" evidence="1">
    <location>
        <begin position="191"/>
        <end position="209"/>
    </location>
</feature>
<evidence type="ECO:0000259" key="3">
    <source>
        <dbReference type="Pfam" id="PF10756"/>
    </source>
</evidence>
<evidence type="ECO:0000313" key="4">
    <source>
        <dbReference type="EMBL" id="MCP2274032.1"/>
    </source>
</evidence>
<proteinExistence type="predicted"/>
<keyword evidence="2" id="KW-0472">Membrane</keyword>
<keyword evidence="5" id="KW-1185">Reference proteome</keyword>
<feature type="transmembrane region" description="Helical" evidence="2">
    <location>
        <begin position="55"/>
        <end position="76"/>
    </location>
</feature>
<dbReference type="EMBL" id="JAMTCO010000020">
    <property type="protein sequence ID" value="MCP2274032.1"/>
    <property type="molecule type" value="Genomic_DNA"/>
</dbReference>
<dbReference type="InterPro" id="IPR019692">
    <property type="entry name" value="CFP-6_PH"/>
</dbReference>
<dbReference type="Pfam" id="PF10756">
    <property type="entry name" value="bPH_6"/>
    <property type="match status" value="1"/>
</dbReference>
<name>A0ABT1IMY7_9PSEU</name>
<sequence length="219" mass="22906">MLDCDSGPGGGRWWAAVHHLRVSEQQQVPSRLVFRIPGVAVLAALLFAVCATPFAFAAPGLFLVYVIPIAAVVWVLRVRTVADADGLVVREVTSSRPLPWDRLKGLRLSERGKVSAVLYDDTEVALPQVRVRHLPALALVSGGRLDDPTEPPTPEARDTDDADDSVGTGDSTAPTAGAAADPGVEPDTEPATEPATEPGPEPAAGSGAEDTARRAPAPE</sequence>
<evidence type="ECO:0000313" key="5">
    <source>
        <dbReference type="Proteomes" id="UP001205185"/>
    </source>
</evidence>
<feature type="transmembrane region" description="Helical" evidence="2">
    <location>
        <begin position="32"/>
        <end position="49"/>
    </location>
</feature>
<gene>
    <name evidence="4" type="ORF">LV75_006564</name>
</gene>
<organism evidence="4 5">
    <name type="scientific">Actinokineospora diospyrosa</name>
    <dbReference type="NCBI Taxonomy" id="103728"/>
    <lineage>
        <taxon>Bacteria</taxon>
        <taxon>Bacillati</taxon>
        <taxon>Actinomycetota</taxon>
        <taxon>Actinomycetes</taxon>
        <taxon>Pseudonocardiales</taxon>
        <taxon>Pseudonocardiaceae</taxon>
        <taxon>Actinokineospora</taxon>
    </lineage>
</organism>
<evidence type="ECO:0000256" key="1">
    <source>
        <dbReference type="SAM" id="MobiDB-lite"/>
    </source>
</evidence>
<protein>
    <submittedName>
        <fullName evidence="4">PH domain-containing protein</fullName>
    </submittedName>
</protein>
<keyword evidence="2" id="KW-0812">Transmembrane</keyword>
<accession>A0ABT1IMY7</accession>
<feature type="compositionally biased region" description="Low complexity" evidence="1">
    <location>
        <begin position="167"/>
        <end position="183"/>
    </location>
</feature>
<comment type="caution">
    <text evidence="4">The sequence shown here is derived from an EMBL/GenBank/DDBJ whole genome shotgun (WGS) entry which is preliminary data.</text>
</comment>
<keyword evidence="2" id="KW-1133">Transmembrane helix</keyword>
<evidence type="ECO:0000256" key="2">
    <source>
        <dbReference type="SAM" id="Phobius"/>
    </source>
</evidence>
<feature type="domain" description="Low molecular weight protein antigen 6 PH" evidence="3">
    <location>
        <begin position="77"/>
        <end position="146"/>
    </location>
</feature>
<dbReference type="Proteomes" id="UP001205185">
    <property type="component" value="Unassembled WGS sequence"/>
</dbReference>
<feature type="region of interest" description="Disordered" evidence="1">
    <location>
        <begin position="141"/>
        <end position="219"/>
    </location>
</feature>
<reference evidence="4 5" key="1">
    <citation type="submission" date="2022-06" db="EMBL/GenBank/DDBJ databases">
        <title>Genomic Encyclopedia of Archaeal and Bacterial Type Strains, Phase II (KMG-II): from individual species to whole genera.</title>
        <authorList>
            <person name="Goeker M."/>
        </authorList>
    </citation>
    <scope>NUCLEOTIDE SEQUENCE [LARGE SCALE GENOMIC DNA]</scope>
    <source>
        <strain evidence="4 5">DSM 44255</strain>
    </source>
</reference>